<dbReference type="SUPFAM" id="SSF48498">
    <property type="entry name" value="Tetracyclin repressor-like, C-terminal domain"/>
    <property type="match status" value="1"/>
</dbReference>
<dbReference type="SUPFAM" id="SSF46689">
    <property type="entry name" value="Homeodomain-like"/>
    <property type="match status" value="1"/>
</dbReference>
<dbReference type="Gene3D" id="1.10.10.60">
    <property type="entry name" value="Homeodomain-like"/>
    <property type="match status" value="1"/>
</dbReference>
<keyword evidence="5" id="KW-1185">Reference proteome</keyword>
<gene>
    <name evidence="4" type="ORF">HYN49_09390</name>
</gene>
<dbReference type="OrthoDB" id="9789566at2"/>
<dbReference type="EMBL" id="CP029187">
    <property type="protein sequence ID" value="AWI26093.1"/>
    <property type="molecule type" value="Genomic_DNA"/>
</dbReference>
<protein>
    <submittedName>
        <fullName evidence="4">TetR family transcriptional regulator</fullName>
    </submittedName>
</protein>
<dbReference type="InterPro" id="IPR023772">
    <property type="entry name" value="DNA-bd_HTH_TetR-type_CS"/>
</dbReference>
<dbReference type="PRINTS" id="PR00455">
    <property type="entry name" value="HTHTETR"/>
</dbReference>
<sequence length="209" mass="24553">MTTDFNDKQMHILQVAEQLFAEKGFDGTSVRDIVKVAKINIAMVSYYFGSKEKMLEALIISRISDLKIQLENLTKEPINPMQKLDKLIDLYIARMQKNRCIYQIVHFELSNKKREVNLKSFTEVKKKNFEFLREIINDGQEKGVFRNDVNIYLIPPTILGTYFHFRMNRPLYEELLGLDTDEAFEDYIKNDLSAHIKQTIKALLTHENQ</sequence>
<dbReference type="PROSITE" id="PS01081">
    <property type="entry name" value="HTH_TETR_1"/>
    <property type="match status" value="1"/>
</dbReference>
<dbReference type="AlphaFoldDB" id="A0A2S1SI56"/>
<name>A0A2S1SI56_9FLAO</name>
<reference evidence="4 5" key="1">
    <citation type="submission" date="2018-05" db="EMBL/GenBank/DDBJ databases">
        <title>Genome sequencing of Flavobacterium sp. HYN0049.</title>
        <authorList>
            <person name="Yi H."/>
            <person name="Baek C."/>
        </authorList>
    </citation>
    <scope>NUCLEOTIDE SEQUENCE [LARGE SCALE GENOMIC DNA]</scope>
    <source>
        <strain evidence="4 5">HYN0049</strain>
    </source>
</reference>
<keyword evidence="1 2" id="KW-0238">DNA-binding</keyword>
<dbReference type="InterPro" id="IPR041474">
    <property type="entry name" value="NicS_C"/>
</dbReference>
<accession>A0A2S1SI56</accession>
<dbReference type="GO" id="GO:0003677">
    <property type="term" value="F:DNA binding"/>
    <property type="evidence" value="ECO:0007669"/>
    <property type="project" value="UniProtKB-UniRule"/>
</dbReference>
<dbReference type="PROSITE" id="PS50977">
    <property type="entry name" value="HTH_TETR_2"/>
    <property type="match status" value="1"/>
</dbReference>
<evidence type="ECO:0000256" key="1">
    <source>
        <dbReference type="ARBA" id="ARBA00023125"/>
    </source>
</evidence>
<feature type="DNA-binding region" description="H-T-H motif" evidence="2">
    <location>
        <begin position="29"/>
        <end position="48"/>
    </location>
</feature>
<dbReference type="PANTHER" id="PTHR30328:SF54">
    <property type="entry name" value="HTH-TYPE TRANSCRIPTIONAL REPRESSOR SCO4008"/>
    <property type="match status" value="1"/>
</dbReference>
<proteinExistence type="predicted"/>
<dbReference type="Proteomes" id="UP000244937">
    <property type="component" value="Chromosome"/>
</dbReference>
<dbReference type="Pfam" id="PF00440">
    <property type="entry name" value="TetR_N"/>
    <property type="match status" value="1"/>
</dbReference>
<evidence type="ECO:0000256" key="2">
    <source>
        <dbReference type="PROSITE-ProRule" id="PRU00335"/>
    </source>
</evidence>
<dbReference type="InterPro" id="IPR050109">
    <property type="entry name" value="HTH-type_TetR-like_transc_reg"/>
</dbReference>
<dbReference type="InterPro" id="IPR009057">
    <property type="entry name" value="Homeodomain-like_sf"/>
</dbReference>
<organism evidence="4 5">
    <name type="scientific">Flavobacterium pallidum</name>
    <dbReference type="NCBI Taxonomy" id="2172098"/>
    <lineage>
        <taxon>Bacteria</taxon>
        <taxon>Pseudomonadati</taxon>
        <taxon>Bacteroidota</taxon>
        <taxon>Flavobacteriia</taxon>
        <taxon>Flavobacteriales</taxon>
        <taxon>Flavobacteriaceae</taxon>
        <taxon>Flavobacterium</taxon>
    </lineage>
</organism>
<dbReference type="PANTHER" id="PTHR30328">
    <property type="entry name" value="TRANSCRIPTIONAL REPRESSOR"/>
    <property type="match status" value="1"/>
</dbReference>
<dbReference type="InterPro" id="IPR036271">
    <property type="entry name" value="Tet_transcr_reg_TetR-rel_C_sf"/>
</dbReference>
<evidence type="ECO:0000313" key="5">
    <source>
        <dbReference type="Proteomes" id="UP000244937"/>
    </source>
</evidence>
<evidence type="ECO:0000313" key="4">
    <source>
        <dbReference type="EMBL" id="AWI26093.1"/>
    </source>
</evidence>
<evidence type="ECO:0000259" key="3">
    <source>
        <dbReference type="PROSITE" id="PS50977"/>
    </source>
</evidence>
<dbReference type="Gene3D" id="1.10.357.10">
    <property type="entry name" value="Tetracycline Repressor, domain 2"/>
    <property type="match status" value="1"/>
</dbReference>
<dbReference type="KEGG" id="fpal:HYN49_09390"/>
<feature type="domain" description="HTH tetR-type" evidence="3">
    <location>
        <begin position="6"/>
        <end position="66"/>
    </location>
</feature>
<dbReference type="Pfam" id="PF17938">
    <property type="entry name" value="TetR_C_29"/>
    <property type="match status" value="1"/>
</dbReference>
<dbReference type="InterPro" id="IPR001647">
    <property type="entry name" value="HTH_TetR"/>
</dbReference>